<dbReference type="GeneID" id="5309155"/>
<sequence length="86" mass="10193">MLKAYRAEMNTIRPPTDMNDISAWENEGGAQPDTAREYTARWKRELAKHWHSYVPTPETVARTEEAKRQRTYRRRHGRGVSPPWQL</sequence>
<dbReference type="Proteomes" id="UP000001999">
    <property type="component" value="Segment"/>
</dbReference>
<feature type="compositionally biased region" description="Basic residues" evidence="1">
    <location>
        <begin position="69"/>
        <end position="78"/>
    </location>
</feature>
<feature type="region of interest" description="Disordered" evidence="1">
    <location>
        <begin position="58"/>
        <end position="86"/>
    </location>
</feature>
<evidence type="ECO:0000313" key="3">
    <source>
        <dbReference type="Proteomes" id="UP000001999"/>
    </source>
</evidence>
<proteinExistence type="predicted"/>
<dbReference type="KEGG" id="vg:5309155"/>
<dbReference type="EMBL" id="EF579802">
    <property type="protein sequence ID" value="ABR10504.1"/>
    <property type="molecule type" value="Genomic_DNA"/>
</dbReference>
<feature type="region of interest" description="Disordered" evidence="1">
    <location>
        <begin position="1"/>
        <end position="33"/>
    </location>
</feature>
<accession>A6N232</accession>
<evidence type="ECO:0000313" key="2">
    <source>
        <dbReference type="EMBL" id="ABR10504.1"/>
    </source>
</evidence>
<evidence type="ECO:0000256" key="1">
    <source>
        <dbReference type="SAM" id="MobiDB-lite"/>
    </source>
</evidence>
<protein>
    <submittedName>
        <fullName evidence="2">Uncharacterized protein</fullName>
    </submittedName>
</protein>
<organism evidence="2 3">
    <name type="scientific">Microbacterium phage Min1</name>
    <dbReference type="NCBI Taxonomy" id="446529"/>
    <lineage>
        <taxon>Viruses</taxon>
        <taxon>Duplodnaviria</taxon>
        <taxon>Heunggongvirae</taxon>
        <taxon>Uroviricota</taxon>
        <taxon>Caudoviricetes</taxon>
        <taxon>Minunavirus</taxon>
        <taxon>Minunavirus Min1</taxon>
    </lineage>
</organism>
<keyword evidence="3" id="KW-1185">Reference proteome</keyword>
<dbReference type="RefSeq" id="YP_001294834.1">
    <property type="nucleotide sequence ID" value="NC_009603.1"/>
</dbReference>
<reference evidence="2 3" key="1">
    <citation type="submission" date="2007-04" db="EMBL/GenBank/DDBJ databases">
        <title>Isolation, characterization and complete nucleotide sequence of a novel temperate bacteriophage Min1, isolated from the nematode pathogen Microbacterium nematophilum.</title>
        <authorList>
            <person name="Akimkina T.V."/>
            <person name="Venien-Bryan C."/>
            <person name="Hodgkin J.A."/>
        </authorList>
    </citation>
    <scope>NUCLEOTIDE SEQUENCE [LARGE SCALE GENOMIC DNA]</scope>
</reference>
<name>A6N232_9CAUD</name>